<accession>L1JKS3</accession>
<dbReference type="AlphaFoldDB" id="L1JKS3"/>
<feature type="domain" description="PDZ" evidence="6">
    <location>
        <begin position="289"/>
        <end position="375"/>
    </location>
</feature>
<dbReference type="HOGENOM" id="CLU_020120_2_0_1"/>
<evidence type="ECO:0000313" key="9">
    <source>
        <dbReference type="Proteomes" id="UP000011087"/>
    </source>
</evidence>
<dbReference type="InterPro" id="IPR051201">
    <property type="entry name" value="Chloro_Bact_Ser_Proteases"/>
</dbReference>
<dbReference type="Pfam" id="PF13365">
    <property type="entry name" value="Trypsin_2"/>
    <property type="match status" value="1"/>
</dbReference>
<keyword evidence="2" id="KW-0645">Protease</keyword>
<reference evidence="9" key="2">
    <citation type="submission" date="2012-11" db="EMBL/GenBank/DDBJ databases">
        <authorList>
            <person name="Kuo A."/>
            <person name="Curtis B.A."/>
            <person name="Tanifuji G."/>
            <person name="Burki F."/>
            <person name="Gruber A."/>
            <person name="Irimia M."/>
            <person name="Maruyama S."/>
            <person name="Arias M.C."/>
            <person name="Ball S.G."/>
            <person name="Gile G.H."/>
            <person name="Hirakawa Y."/>
            <person name="Hopkins J.F."/>
            <person name="Rensing S.A."/>
            <person name="Schmutz J."/>
            <person name="Symeonidi A."/>
            <person name="Elias M."/>
            <person name="Eveleigh R.J."/>
            <person name="Herman E.K."/>
            <person name="Klute M.J."/>
            <person name="Nakayama T."/>
            <person name="Obornik M."/>
            <person name="Reyes-Prieto A."/>
            <person name="Armbrust E.V."/>
            <person name="Aves S.J."/>
            <person name="Beiko R.G."/>
            <person name="Coutinho P."/>
            <person name="Dacks J.B."/>
            <person name="Durnford D.G."/>
            <person name="Fast N.M."/>
            <person name="Green B.R."/>
            <person name="Grisdale C."/>
            <person name="Hempe F."/>
            <person name="Henrissat B."/>
            <person name="Hoppner M.P."/>
            <person name="Ishida K.-I."/>
            <person name="Kim E."/>
            <person name="Koreny L."/>
            <person name="Kroth P.G."/>
            <person name="Liu Y."/>
            <person name="Malik S.-B."/>
            <person name="Maier U.G."/>
            <person name="McRose D."/>
            <person name="Mock T."/>
            <person name="Neilson J.A."/>
            <person name="Onodera N.T."/>
            <person name="Poole A.M."/>
            <person name="Pritham E.J."/>
            <person name="Richards T.A."/>
            <person name="Rocap G."/>
            <person name="Roy S.W."/>
            <person name="Sarai C."/>
            <person name="Schaack S."/>
            <person name="Shirato S."/>
            <person name="Slamovits C.H."/>
            <person name="Spencer D.F."/>
            <person name="Suzuki S."/>
            <person name="Worden A.Z."/>
            <person name="Zauner S."/>
            <person name="Barry K."/>
            <person name="Bell C."/>
            <person name="Bharti A.K."/>
            <person name="Crow J.A."/>
            <person name="Grimwood J."/>
            <person name="Kramer R."/>
            <person name="Lindquist E."/>
            <person name="Lucas S."/>
            <person name="Salamov A."/>
            <person name="McFadden G.I."/>
            <person name="Lane C.E."/>
            <person name="Keeling P.J."/>
            <person name="Gray M.W."/>
            <person name="Grigoriev I.V."/>
            <person name="Archibald J.M."/>
        </authorList>
    </citation>
    <scope>NUCLEOTIDE SEQUENCE</scope>
    <source>
        <strain evidence="9">CCMP2712</strain>
    </source>
</reference>
<name>L1JKS3_GUITC</name>
<dbReference type="InterPro" id="IPR001940">
    <property type="entry name" value="Peptidase_S1C"/>
</dbReference>
<reference evidence="8" key="3">
    <citation type="submission" date="2016-03" db="UniProtKB">
        <authorList>
            <consortium name="EnsemblProtists"/>
        </authorList>
    </citation>
    <scope>IDENTIFICATION</scope>
</reference>
<dbReference type="PANTHER" id="PTHR43343">
    <property type="entry name" value="PEPTIDASE S12"/>
    <property type="match status" value="1"/>
</dbReference>
<dbReference type="PaxDb" id="55529-EKX49111"/>
<gene>
    <name evidence="7" type="ORF">GUITHDRAFT_68171</name>
</gene>
<keyword evidence="9" id="KW-1185">Reference proteome</keyword>
<dbReference type="PRINTS" id="PR00834">
    <property type="entry name" value="PROTEASES2C"/>
</dbReference>
<evidence type="ECO:0000256" key="1">
    <source>
        <dbReference type="ARBA" id="ARBA00010541"/>
    </source>
</evidence>
<dbReference type="Pfam" id="PF13180">
    <property type="entry name" value="PDZ_2"/>
    <property type="match status" value="1"/>
</dbReference>
<reference evidence="7 9" key="1">
    <citation type="journal article" date="2012" name="Nature">
        <title>Algal genomes reveal evolutionary mosaicism and the fate of nucleomorphs.</title>
        <authorList>
            <consortium name="DOE Joint Genome Institute"/>
            <person name="Curtis B.A."/>
            <person name="Tanifuji G."/>
            <person name="Burki F."/>
            <person name="Gruber A."/>
            <person name="Irimia M."/>
            <person name="Maruyama S."/>
            <person name="Arias M.C."/>
            <person name="Ball S.G."/>
            <person name="Gile G.H."/>
            <person name="Hirakawa Y."/>
            <person name="Hopkins J.F."/>
            <person name="Kuo A."/>
            <person name="Rensing S.A."/>
            <person name="Schmutz J."/>
            <person name="Symeonidi A."/>
            <person name="Elias M."/>
            <person name="Eveleigh R.J."/>
            <person name="Herman E.K."/>
            <person name="Klute M.J."/>
            <person name="Nakayama T."/>
            <person name="Obornik M."/>
            <person name="Reyes-Prieto A."/>
            <person name="Armbrust E.V."/>
            <person name="Aves S.J."/>
            <person name="Beiko R.G."/>
            <person name="Coutinho P."/>
            <person name="Dacks J.B."/>
            <person name="Durnford D.G."/>
            <person name="Fast N.M."/>
            <person name="Green B.R."/>
            <person name="Grisdale C.J."/>
            <person name="Hempel F."/>
            <person name="Henrissat B."/>
            <person name="Hoppner M.P."/>
            <person name="Ishida K."/>
            <person name="Kim E."/>
            <person name="Koreny L."/>
            <person name="Kroth P.G."/>
            <person name="Liu Y."/>
            <person name="Malik S.B."/>
            <person name="Maier U.G."/>
            <person name="McRose D."/>
            <person name="Mock T."/>
            <person name="Neilson J.A."/>
            <person name="Onodera N.T."/>
            <person name="Poole A.M."/>
            <person name="Pritham E.J."/>
            <person name="Richards T.A."/>
            <person name="Rocap G."/>
            <person name="Roy S.W."/>
            <person name="Sarai C."/>
            <person name="Schaack S."/>
            <person name="Shirato S."/>
            <person name="Slamovits C.H."/>
            <person name="Spencer D.F."/>
            <person name="Suzuki S."/>
            <person name="Worden A.Z."/>
            <person name="Zauner S."/>
            <person name="Barry K."/>
            <person name="Bell C."/>
            <person name="Bharti A.K."/>
            <person name="Crow J.A."/>
            <person name="Grimwood J."/>
            <person name="Kramer R."/>
            <person name="Lindquist E."/>
            <person name="Lucas S."/>
            <person name="Salamov A."/>
            <person name="McFadden G.I."/>
            <person name="Lane C.E."/>
            <person name="Keeling P.J."/>
            <person name="Gray M.W."/>
            <person name="Grigoriev I.V."/>
            <person name="Archibald J.M."/>
        </authorList>
    </citation>
    <scope>NUCLEOTIDE SEQUENCE</scope>
    <source>
        <strain evidence="7 9">CCMP2712</strain>
    </source>
</reference>
<dbReference type="InterPro" id="IPR036034">
    <property type="entry name" value="PDZ_sf"/>
</dbReference>
<dbReference type="GeneID" id="17305782"/>
<keyword evidence="4" id="KW-0720">Serine protease</keyword>
<sequence length="395" mass="41666">MKEGKQADWKKFAATGAAAFCLGLGVQSSIVAPHSNVLPTVKDAALSSSKPANSFVESDSALEPSEVRTINLFRENTPSVVFISTFTERQDFFTLDMEEIPQGTGSGFVWDKEGHIVTNFHVIRSANSAQVALSDAKGKQTLYKATLTGVDPDKDIAVLKIEAPPAALRPIDVGTSADLLVGQTALAIGNPFGLDHSLTIGVVSGLGRETKSPTGRPISNVIQTDAAINPGNSGGALLNSQGKLIGMNTAIFSPSGANSGVGFAIPVDTIKYVVKKLITDGSQITRPVIGISFLDSEQTRGLGLPQGVLVLDVPKGSPAAQAGLRGTVRTFRGIEVGDIIVGLDSVDIRKEGDLFAALEPHKPGDVVELRVKRGTEDGKERRREEVSRTRSDFAI</sequence>
<dbReference type="InterPro" id="IPR039382">
    <property type="entry name" value="DEGP1/8_PDZ_dom"/>
</dbReference>
<dbReference type="SMART" id="SM00228">
    <property type="entry name" value="PDZ"/>
    <property type="match status" value="1"/>
</dbReference>
<dbReference type="SUPFAM" id="SSF50494">
    <property type="entry name" value="Trypsin-like serine proteases"/>
    <property type="match status" value="1"/>
</dbReference>
<dbReference type="eggNOG" id="KOG1320">
    <property type="taxonomic scope" value="Eukaryota"/>
</dbReference>
<evidence type="ECO:0000256" key="5">
    <source>
        <dbReference type="SAM" id="MobiDB-lite"/>
    </source>
</evidence>
<dbReference type="OMA" id="IMSPEGY"/>
<dbReference type="FunFam" id="2.40.10.10:FF:000001">
    <property type="entry name" value="Periplasmic serine protease DegS"/>
    <property type="match status" value="1"/>
</dbReference>
<dbReference type="EMBL" id="JH992983">
    <property type="protein sequence ID" value="EKX49111.1"/>
    <property type="molecule type" value="Genomic_DNA"/>
</dbReference>
<dbReference type="OrthoDB" id="4217619at2759"/>
<dbReference type="Proteomes" id="UP000011087">
    <property type="component" value="Unassembled WGS sequence"/>
</dbReference>
<protein>
    <recommendedName>
        <fullName evidence="6">PDZ domain-containing protein</fullName>
    </recommendedName>
</protein>
<comment type="similarity">
    <text evidence="1">Belongs to the peptidase S1C family.</text>
</comment>
<dbReference type="EnsemblProtists" id="EKX49111">
    <property type="protein sequence ID" value="EKX49111"/>
    <property type="gene ID" value="GUITHDRAFT_68171"/>
</dbReference>
<dbReference type="GO" id="GO:0004252">
    <property type="term" value="F:serine-type endopeptidase activity"/>
    <property type="evidence" value="ECO:0007669"/>
    <property type="project" value="InterPro"/>
</dbReference>
<keyword evidence="3" id="KW-0378">Hydrolase</keyword>
<dbReference type="InterPro" id="IPR009003">
    <property type="entry name" value="Peptidase_S1_PA"/>
</dbReference>
<evidence type="ECO:0000313" key="7">
    <source>
        <dbReference type="EMBL" id="EKX49111.1"/>
    </source>
</evidence>
<dbReference type="STRING" id="905079.L1JKS3"/>
<evidence type="ECO:0000256" key="2">
    <source>
        <dbReference type="ARBA" id="ARBA00022670"/>
    </source>
</evidence>
<evidence type="ECO:0000256" key="3">
    <source>
        <dbReference type="ARBA" id="ARBA00022801"/>
    </source>
</evidence>
<dbReference type="RefSeq" id="XP_005836091.1">
    <property type="nucleotide sequence ID" value="XM_005836034.1"/>
</dbReference>
<evidence type="ECO:0000313" key="8">
    <source>
        <dbReference type="EnsemblProtists" id="EKX49111"/>
    </source>
</evidence>
<dbReference type="CDD" id="cd00990">
    <property type="entry name" value="cpPDZ_AtDEGP1-like"/>
    <property type="match status" value="1"/>
</dbReference>
<dbReference type="SUPFAM" id="SSF50156">
    <property type="entry name" value="PDZ domain-like"/>
    <property type="match status" value="1"/>
</dbReference>
<evidence type="ECO:0000259" key="6">
    <source>
        <dbReference type="PROSITE" id="PS50106"/>
    </source>
</evidence>
<dbReference type="KEGG" id="gtt:GUITHDRAFT_68171"/>
<dbReference type="Gene3D" id="2.30.42.10">
    <property type="match status" value="1"/>
</dbReference>
<dbReference type="Gene3D" id="2.40.10.10">
    <property type="entry name" value="Trypsin-like serine proteases"/>
    <property type="match status" value="2"/>
</dbReference>
<organism evidence="7">
    <name type="scientific">Guillardia theta (strain CCMP2712)</name>
    <name type="common">Cryptophyte</name>
    <dbReference type="NCBI Taxonomy" id="905079"/>
    <lineage>
        <taxon>Eukaryota</taxon>
        <taxon>Cryptophyceae</taxon>
        <taxon>Pyrenomonadales</taxon>
        <taxon>Geminigeraceae</taxon>
        <taxon>Guillardia</taxon>
    </lineage>
</organism>
<proteinExistence type="inferred from homology"/>
<dbReference type="InterPro" id="IPR001478">
    <property type="entry name" value="PDZ"/>
</dbReference>
<evidence type="ECO:0000256" key="4">
    <source>
        <dbReference type="ARBA" id="ARBA00022825"/>
    </source>
</evidence>
<dbReference type="InterPro" id="IPR043504">
    <property type="entry name" value="Peptidase_S1_PA_chymotrypsin"/>
</dbReference>
<feature type="region of interest" description="Disordered" evidence="5">
    <location>
        <begin position="374"/>
        <end position="395"/>
    </location>
</feature>
<dbReference type="GO" id="GO:0006508">
    <property type="term" value="P:proteolysis"/>
    <property type="evidence" value="ECO:0007669"/>
    <property type="project" value="UniProtKB-KW"/>
</dbReference>
<dbReference type="PANTHER" id="PTHR43343:SF3">
    <property type="entry name" value="PROTEASE DO-LIKE 8, CHLOROPLASTIC"/>
    <property type="match status" value="1"/>
</dbReference>
<dbReference type="PROSITE" id="PS50106">
    <property type="entry name" value="PDZ"/>
    <property type="match status" value="1"/>
</dbReference>